<accession>A0A2P2QLA3</accession>
<sequence length="75" mass="8145">MNSEDHRMISSQRRARISDPCRKIFSQTRNPQFPTVSPCTAAQSASPSAMWLLTSSHRSSASLASAFVSISAISC</sequence>
<protein>
    <submittedName>
        <fullName evidence="1">Uncharacterized protein</fullName>
    </submittedName>
</protein>
<dbReference type="EMBL" id="GGEC01087305">
    <property type="protein sequence ID" value="MBX67789.1"/>
    <property type="molecule type" value="Transcribed_RNA"/>
</dbReference>
<name>A0A2P2QLA3_RHIMU</name>
<dbReference type="AlphaFoldDB" id="A0A2P2QLA3"/>
<organism evidence="1">
    <name type="scientific">Rhizophora mucronata</name>
    <name type="common">Asiatic mangrove</name>
    <dbReference type="NCBI Taxonomy" id="61149"/>
    <lineage>
        <taxon>Eukaryota</taxon>
        <taxon>Viridiplantae</taxon>
        <taxon>Streptophyta</taxon>
        <taxon>Embryophyta</taxon>
        <taxon>Tracheophyta</taxon>
        <taxon>Spermatophyta</taxon>
        <taxon>Magnoliopsida</taxon>
        <taxon>eudicotyledons</taxon>
        <taxon>Gunneridae</taxon>
        <taxon>Pentapetalae</taxon>
        <taxon>rosids</taxon>
        <taxon>fabids</taxon>
        <taxon>Malpighiales</taxon>
        <taxon>Rhizophoraceae</taxon>
        <taxon>Rhizophora</taxon>
    </lineage>
</organism>
<proteinExistence type="predicted"/>
<reference evidence="1" key="1">
    <citation type="submission" date="2018-02" db="EMBL/GenBank/DDBJ databases">
        <title>Rhizophora mucronata_Transcriptome.</title>
        <authorList>
            <person name="Meera S.P."/>
            <person name="Sreeshan A."/>
            <person name="Augustine A."/>
        </authorList>
    </citation>
    <scope>NUCLEOTIDE SEQUENCE</scope>
    <source>
        <tissue evidence="1">Leaf</tissue>
    </source>
</reference>
<evidence type="ECO:0000313" key="1">
    <source>
        <dbReference type="EMBL" id="MBX67789.1"/>
    </source>
</evidence>